<evidence type="ECO:0000313" key="2">
    <source>
        <dbReference type="EMBL" id="MFD0977790.1"/>
    </source>
</evidence>
<dbReference type="EMBL" id="JBHTJP010000035">
    <property type="protein sequence ID" value="MFD0977790.1"/>
    <property type="molecule type" value="Genomic_DNA"/>
</dbReference>
<feature type="domain" description="Glycoside hydrolase family 2 catalytic" evidence="1">
    <location>
        <begin position="100"/>
        <end position="215"/>
    </location>
</feature>
<evidence type="ECO:0000313" key="3">
    <source>
        <dbReference type="Proteomes" id="UP001597100"/>
    </source>
</evidence>
<dbReference type="SUPFAM" id="SSF51445">
    <property type="entry name" value="(Trans)glycosidases"/>
    <property type="match status" value="1"/>
</dbReference>
<name>A0ABW3IIT4_9FLAO</name>
<dbReference type="Proteomes" id="UP001597100">
    <property type="component" value="Unassembled WGS sequence"/>
</dbReference>
<dbReference type="Pfam" id="PF02836">
    <property type="entry name" value="Glyco_hydro_2_C"/>
    <property type="match status" value="1"/>
</dbReference>
<organism evidence="2 3">
    <name type="scientific">Salinimicrobium gaetbulicola</name>
    <dbReference type="NCBI Taxonomy" id="999702"/>
    <lineage>
        <taxon>Bacteria</taxon>
        <taxon>Pseudomonadati</taxon>
        <taxon>Bacteroidota</taxon>
        <taxon>Flavobacteriia</taxon>
        <taxon>Flavobacteriales</taxon>
        <taxon>Flavobacteriaceae</taxon>
        <taxon>Salinimicrobium</taxon>
    </lineage>
</organism>
<gene>
    <name evidence="2" type="ORF">ACFQ1G_13405</name>
</gene>
<sequence>MACTKPASTSNTSAKVYVAHDGNSYKLIRNNEPFQIKGAAGNSHFRELKEAGGNTIRVYDTINLKSTLDKAHEYGLAVIVDIPLPKYGDGSKFYEKDLSVPKKKIASLIRKFKDHPALLYWNLGNELYYPTFHKDVKFFSSYNSLVDLVKKTDPDHPVSTAVIGGNRRRLASILMRSPDLDLISINSFGNLTNLDDRMKPFNMIWNGPYVITEWGVNGPWEEDKTNWGAPIEQTSSKTSEILAERYASEVMNASNCMGSVVFFWGNKQERTHTWFSIFSEEGKRSESFHTLKNLWNNEPLEYAGPQIYYAYLNGRGSPESIILTPGIQAEAEVVMLSKKVDSLEYSWEIRPEAWSDIEKDQPVLKQLTPKISSSKIKFTTPQKEGPYRLFVYVFDKENNYSTSNIPFYVLNPANEE</sequence>
<reference evidence="3" key="1">
    <citation type="journal article" date="2019" name="Int. J. Syst. Evol. Microbiol.">
        <title>The Global Catalogue of Microorganisms (GCM) 10K type strain sequencing project: providing services to taxonomists for standard genome sequencing and annotation.</title>
        <authorList>
            <consortium name="The Broad Institute Genomics Platform"/>
            <consortium name="The Broad Institute Genome Sequencing Center for Infectious Disease"/>
            <person name="Wu L."/>
            <person name="Ma J."/>
        </authorList>
    </citation>
    <scope>NUCLEOTIDE SEQUENCE [LARGE SCALE GENOMIC DNA]</scope>
    <source>
        <strain evidence="3">CCUG 60898</strain>
    </source>
</reference>
<protein>
    <submittedName>
        <fullName evidence="2">Glycoside hydrolase family 2 TIM barrel-domain containing protein</fullName>
    </submittedName>
</protein>
<keyword evidence="3" id="KW-1185">Reference proteome</keyword>
<dbReference type="InterPro" id="IPR017853">
    <property type="entry name" value="GH"/>
</dbReference>
<evidence type="ECO:0000259" key="1">
    <source>
        <dbReference type="Pfam" id="PF02836"/>
    </source>
</evidence>
<keyword evidence="2" id="KW-0378">Hydrolase</keyword>
<dbReference type="Gene3D" id="3.20.20.80">
    <property type="entry name" value="Glycosidases"/>
    <property type="match status" value="1"/>
</dbReference>
<dbReference type="RefSeq" id="WP_380740352.1">
    <property type="nucleotide sequence ID" value="NZ_JBHTJP010000035.1"/>
</dbReference>
<dbReference type="GO" id="GO:0016787">
    <property type="term" value="F:hydrolase activity"/>
    <property type="evidence" value="ECO:0007669"/>
    <property type="project" value="UniProtKB-KW"/>
</dbReference>
<proteinExistence type="predicted"/>
<accession>A0ABW3IIT4</accession>
<comment type="caution">
    <text evidence="2">The sequence shown here is derived from an EMBL/GenBank/DDBJ whole genome shotgun (WGS) entry which is preliminary data.</text>
</comment>
<dbReference type="InterPro" id="IPR006103">
    <property type="entry name" value="Glyco_hydro_2_cat"/>
</dbReference>